<organism evidence="2 3">
    <name type="scientific">Marinococcus halophilus</name>
    <dbReference type="NCBI Taxonomy" id="1371"/>
    <lineage>
        <taxon>Bacteria</taxon>
        <taxon>Bacillati</taxon>
        <taxon>Bacillota</taxon>
        <taxon>Bacilli</taxon>
        <taxon>Bacillales</taxon>
        <taxon>Bacillaceae</taxon>
        <taxon>Marinococcus</taxon>
    </lineage>
</organism>
<proteinExistence type="predicted"/>
<feature type="compositionally biased region" description="Basic residues" evidence="1">
    <location>
        <begin position="29"/>
        <end position="39"/>
    </location>
</feature>
<dbReference type="Proteomes" id="UP000321051">
    <property type="component" value="Unassembled WGS sequence"/>
</dbReference>
<feature type="compositionally biased region" description="Polar residues" evidence="1">
    <location>
        <begin position="18"/>
        <end position="28"/>
    </location>
</feature>
<evidence type="ECO:0000256" key="1">
    <source>
        <dbReference type="SAM" id="MobiDB-lite"/>
    </source>
</evidence>
<gene>
    <name evidence="2" type="ORF">MHA01_06770</name>
</gene>
<keyword evidence="3" id="KW-1185">Reference proteome</keyword>
<reference evidence="2 3" key="1">
    <citation type="submission" date="2019-07" db="EMBL/GenBank/DDBJ databases">
        <title>Whole genome shotgun sequence of Marinococcus halophilus NBRC 102359.</title>
        <authorList>
            <person name="Hosoyama A."/>
            <person name="Uohara A."/>
            <person name="Ohji S."/>
            <person name="Ichikawa N."/>
        </authorList>
    </citation>
    <scope>NUCLEOTIDE SEQUENCE [LARGE SCALE GENOMIC DNA]</scope>
    <source>
        <strain evidence="2 3">NBRC 102359</strain>
    </source>
</reference>
<evidence type="ECO:0000313" key="3">
    <source>
        <dbReference type="Proteomes" id="UP000321051"/>
    </source>
</evidence>
<protein>
    <submittedName>
        <fullName evidence="2">Uncharacterized protein</fullName>
    </submittedName>
</protein>
<feature type="region of interest" description="Disordered" evidence="1">
    <location>
        <begin position="14"/>
        <end position="39"/>
    </location>
</feature>
<dbReference type="EMBL" id="BJUN01000002">
    <property type="protein sequence ID" value="GEK57772.1"/>
    <property type="molecule type" value="Genomic_DNA"/>
</dbReference>
<evidence type="ECO:0000313" key="2">
    <source>
        <dbReference type="EMBL" id="GEK57772.1"/>
    </source>
</evidence>
<dbReference type="AlphaFoldDB" id="A0A510Y371"/>
<accession>A0A510Y371</accession>
<sequence length="39" mass="4677">MLFIEARKRMQEDAIKNGEQQVKKPQQASKRKFRKQKSS</sequence>
<name>A0A510Y371_MARHA</name>
<comment type="caution">
    <text evidence="2">The sequence shown here is derived from an EMBL/GenBank/DDBJ whole genome shotgun (WGS) entry which is preliminary data.</text>
</comment>